<name>A0ABN8NSF4_9CNID</name>
<dbReference type="EMBL" id="CALNXK010000032">
    <property type="protein sequence ID" value="CAH3118741.1"/>
    <property type="molecule type" value="Genomic_DNA"/>
</dbReference>
<comment type="caution">
    <text evidence="1">The sequence shown here is derived from an EMBL/GenBank/DDBJ whole genome shotgun (WGS) entry which is preliminary data.</text>
</comment>
<dbReference type="Proteomes" id="UP001159405">
    <property type="component" value="Unassembled WGS sequence"/>
</dbReference>
<sequence length="460" mass="52787">MPLLKYLQILKLEEKHGADIGRAYRNRQSGTNFINYIGEELEEKISGANFFSVLTNGPGKDTIEVVTAFLRVCVLVLEHVGRFEHGSATGIVSCIKESFQAINIMDESFEKKLVGFAADGASVNRGEKEGVIGTLKGRQPWVIYVWCVAHPLELSLKDALQGTVFDDVDEVLLCLYYLYENSPKKLRQLWELHNIYRQTFEFEEGGARPKRACGTRWIAHKLNALQLVCDKYGIYRQHLQTMSEDKSYKSADRQKFKGWLRKWQQARIPLLARLFVEILSLAKVLSFAFQDNDIDTVSSIQRLETAKKQLACLERKNFEDLPTVKRFLDKVEERDGKFFYQNVVLPNFNDAKESAKVSKRMLLGKIKEAMQTRMEAAENKYVVMAATILNCKGWERKNENGEEDVEFADNYVAALFDHFREPLLKAGLDVALNSLLEQWHDLVAYATRYLDPSGTHYLRV</sequence>
<organism evidence="1 2">
    <name type="scientific">Porites lobata</name>
    <dbReference type="NCBI Taxonomy" id="104759"/>
    <lineage>
        <taxon>Eukaryota</taxon>
        <taxon>Metazoa</taxon>
        <taxon>Cnidaria</taxon>
        <taxon>Anthozoa</taxon>
        <taxon>Hexacorallia</taxon>
        <taxon>Scleractinia</taxon>
        <taxon>Fungiina</taxon>
        <taxon>Poritidae</taxon>
        <taxon>Porites</taxon>
    </lineage>
</organism>
<evidence type="ECO:0000313" key="2">
    <source>
        <dbReference type="Proteomes" id="UP001159405"/>
    </source>
</evidence>
<keyword evidence="2" id="KW-1185">Reference proteome</keyword>
<protein>
    <recommendedName>
        <fullName evidence="3">DUF4371 domain-containing protein</fullName>
    </recommendedName>
</protein>
<accession>A0ABN8NSF4</accession>
<evidence type="ECO:0000313" key="1">
    <source>
        <dbReference type="EMBL" id="CAH3118741.1"/>
    </source>
</evidence>
<proteinExistence type="predicted"/>
<gene>
    <name evidence="1" type="ORF">PLOB_00026857</name>
</gene>
<evidence type="ECO:0008006" key="3">
    <source>
        <dbReference type="Google" id="ProtNLM"/>
    </source>
</evidence>
<reference evidence="1 2" key="1">
    <citation type="submission" date="2022-05" db="EMBL/GenBank/DDBJ databases">
        <authorList>
            <consortium name="Genoscope - CEA"/>
            <person name="William W."/>
        </authorList>
    </citation>
    <scope>NUCLEOTIDE SEQUENCE [LARGE SCALE GENOMIC DNA]</scope>
</reference>
<dbReference type="PANTHER" id="PTHR46880:SF9">
    <property type="entry name" value="ZINC FINGER PROTEIN 862"/>
    <property type="match status" value="1"/>
</dbReference>
<dbReference type="PANTHER" id="PTHR46880">
    <property type="entry name" value="RAS-ASSOCIATING DOMAIN-CONTAINING PROTEIN"/>
    <property type="match status" value="1"/>
</dbReference>